<organism evidence="2">
    <name type="scientific">Salix viminalis</name>
    <name type="common">Common osier</name>
    <name type="synonym">Basket willow</name>
    <dbReference type="NCBI Taxonomy" id="40686"/>
    <lineage>
        <taxon>Eukaryota</taxon>
        <taxon>Viridiplantae</taxon>
        <taxon>Streptophyta</taxon>
        <taxon>Embryophyta</taxon>
        <taxon>Tracheophyta</taxon>
        <taxon>Spermatophyta</taxon>
        <taxon>Magnoliopsida</taxon>
        <taxon>eudicotyledons</taxon>
        <taxon>Gunneridae</taxon>
        <taxon>Pentapetalae</taxon>
        <taxon>rosids</taxon>
        <taxon>fabids</taxon>
        <taxon>Malpighiales</taxon>
        <taxon>Salicaceae</taxon>
        <taxon>Saliceae</taxon>
        <taxon>Salix</taxon>
    </lineage>
</organism>
<dbReference type="PANTHER" id="PTHR37258:SF1">
    <property type="entry name" value="FANTOM PROTEIN"/>
    <property type="match status" value="1"/>
</dbReference>
<name>A0A6N2KIZ9_SALVM</name>
<accession>A0A6N2KIZ9</accession>
<proteinExistence type="predicted"/>
<dbReference type="AlphaFoldDB" id="A0A6N2KIZ9"/>
<feature type="region of interest" description="Disordered" evidence="1">
    <location>
        <begin position="24"/>
        <end position="79"/>
    </location>
</feature>
<dbReference type="PANTHER" id="PTHR37258">
    <property type="entry name" value="FANTOM PROTEIN"/>
    <property type="match status" value="1"/>
</dbReference>
<sequence>MLCSVQTSKSSSNWLDRLWSNRGFNNNSNDDPPVPNPSSSPTTNASNSVINSNSESTHSDSDQIKVTATTATETTRDISSSDNKDLFLIMNHDLSDLFNMGCVSDPVEESSRLSRKKEKVPRKQTKPKFCFISGNNSGIDSLNCVRKDQNFLAATGSLNSDKNSNNVDCGVDDDDDDEDVDEEKGFGVSGDKELKGYSRSEVTVIDTSCQVWKFDKLVFRKKNVWKVRDKKEKSWVFGGKKRKGNDLESANGNGAKKKAKVSNLEVGSSKDVNDVSLCVFLVLFRNKRMKEGKRNINKCQRILAKFHFSRSPEKSIKSGSSVIPIKTIPTSSKSGKNITKNHLKNQFDRMVSFLSRYGGNDIIVRRPLFLNFDLDSQLIPRVDFLEGTRMLQPPPRLLNTNVVGQKKGKEKGCVAILENSGLTSSIHSSLI</sequence>
<gene>
    <name evidence="2" type="ORF">SVIM_LOCUS53825</name>
</gene>
<feature type="compositionally biased region" description="Low complexity" evidence="1">
    <location>
        <begin position="39"/>
        <end position="49"/>
    </location>
</feature>
<evidence type="ECO:0000313" key="2">
    <source>
        <dbReference type="EMBL" id="VFU25019.1"/>
    </source>
</evidence>
<evidence type="ECO:0000256" key="1">
    <source>
        <dbReference type="SAM" id="MobiDB-lite"/>
    </source>
</evidence>
<dbReference type="EMBL" id="CAADRP010000224">
    <property type="protein sequence ID" value="VFU25019.1"/>
    <property type="molecule type" value="Genomic_DNA"/>
</dbReference>
<reference evidence="2" key="1">
    <citation type="submission" date="2019-03" db="EMBL/GenBank/DDBJ databases">
        <authorList>
            <person name="Mank J."/>
            <person name="Almeida P."/>
        </authorList>
    </citation>
    <scope>NUCLEOTIDE SEQUENCE</scope>
    <source>
        <strain evidence="2">78183</strain>
    </source>
</reference>
<protein>
    <submittedName>
        <fullName evidence="2">Uncharacterized protein</fullName>
    </submittedName>
</protein>